<dbReference type="Pfam" id="PF08167">
    <property type="entry name" value="RIX1"/>
    <property type="match status" value="1"/>
</dbReference>
<feature type="domain" description="Pre-rRNA-processing protein RIX1 N-terminal" evidence="1">
    <location>
        <begin position="1"/>
        <end position="64"/>
    </location>
</feature>
<gene>
    <name evidence="2" type="ORF">H0H81_012674</name>
</gene>
<dbReference type="OrthoDB" id="20900at2759"/>
<organism evidence="2 3">
    <name type="scientific">Sphagnurus paluster</name>
    <dbReference type="NCBI Taxonomy" id="117069"/>
    <lineage>
        <taxon>Eukaryota</taxon>
        <taxon>Fungi</taxon>
        <taxon>Dikarya</taxon>
        <taxon>Basidiomycota</taxon>
        <taxon>Agaricomycotina</taxon>
        <taxon>Agaricomycetes</taxon>
        <taxon>Agaricomycetidae</taxon>
        <taxon>Agaricales</taxon>
        <taxon>Tricholomatineae</taxon>
        <taxon>Lyophyllaceae</taxon>
        <taxon>Sphagnurus</taxon>
    </lineage>
</organism>
<dbReference type="AlphaFoldDB" id="A0A9P7GNS3"/>
<dbReference type="EMBL" id="JABCKI010000486">
    <property type="protein sequence ID" value="KAG5650307.1"/>
    <property type="molecule type" value="Genomic_DNA"/>
</dbReference>
<dbReference type="Proteomes" id="UP000717328">
    <property type="component" value="Unassembled WGS sequence"/>
</dbReference>
<dbReference type="InterPro" id="IPR012583">
    <property type="entry name" value="RIX1_N"/>
</dbReference>
<accession>A0A9P7GNS3</accession>
<sequence length="136" mass="14766">MATPNVPKFTTVIIGLAEKHEDEDLRVLVLETLARLVPLYPTLHRSLYAALSTLSLRFLSGSSPAPTSAALLQAASHLYTSLHCTGGKVGAANLWRKSTEETVAFGWNAFLALRSTFETESLLSMLLNHSAFDHVA</sequence>
<proteinExistence type="predicted"/>
<protein>
    <recommendedName>
        <fullName evidence="1">Pre-rRNA-processing protein RIX1 N-terminal domain-containing protein</fullName>
    </recommendedName>
</protein>
<reference evidence="2" key="1">
    <citation type="submission" date="2021-02" db="EMBL/GenBank/DDBJ databases">
        <authorList>
            <person name="Nieuwenhuis M."/>
            <person name="Van De Peppel L.J.J."/>
        </authorList>
    </citation>
    <scope>NUCLEOTIDE SEQUENCE</scope>
    <source>
        <strain evidence="2">D49</strain>
    </source>
</reference>
<evidence type="ECO:0000259" key="1">
    <source>
        <dbReference type="Pfam" id="PF08167"/>
    </source>
</evidence>
<keyword evidence="3" id="KW-1185">Reference proteome</keyword>
<evidence type="ECO:0000313" key="2">
    <source>
        <dbReference type="EMBL" id="KAG5650307.1"/>
    </source>
</evidence>
<evidence type="ECO:0000313" key="3">
    <source>
        <dbReference type="Proteomes" id="UP000717328"/>
    </source>
</evidence>
<name>A0A9P7GNS3_9AGAR</name>
<comment type="caution">
    <text evidence="2">The sequence shown here is derived from an EMBL/GenBank/DDBJ whole genome shotgun (WGS) entry which is preliminary data.</text>
</comment>
<reference evidence="2" key="2">
    <citation type="submission" date="2021-10" db="EMBL/GenBank/DDBJ databases">
        <title>Phylogenomics reveals ancestral predisposition of the termite-cultivated fungus Termitomyces towards a domesticated lifestyle.</title>
        <authorList>
            <person name="Auxier B."/>
            <person name="Grum-Grzhimaylo A."/>
            <person name="Cardenas M.E."/>
            <person name="Lodge J.D."/>
            <person name="Laessoe T."/>
            <person name="Pedersen O."/>
            <person name="Smith M.E."/>
            <person name="Kuyper T.W."/>
            <person name="Franco-Molano E.A."/>
            <person name="Baroni T.J."/>
            <person name="Aanen D.K."/>
        </authorList>
    </citation>
    <scope>NUCLEOTIDE SEQUENCE</scope>
    <source>
        <strain evidence="2">D49</strain>
    </source>
</reference>